<gene>
    <name evidence="2" type="primary">jg254</name>
    <name evidence="2" type="ORF">PAEG_LOCUS8249</name>
</gene>
<proteinExistence type="predicted"/>
<evidence type="ECO:0000313" key="2">
    <source>
        <dbReference type="EMBL" id="CAH2228157.1"/>
    </source>
</evidence>
<accession>A0A8S4R1Y6</accession>
<sequence>MCLQLHPQPNPSDETSKAAKPPAEINMAAYFTA</sequence>
<feature type="non-terminal residue" evidence="2">
    <location>
        <position position="33"/>
    </location>
</feature>
<dbReference type="Proteomes" id="UP000838756">
    <property type="component" value="Unassembled WGS sequence"/>
</dbReference>
<protein>
    <submittedName>
        <fullName evidence="2">Jg254 protein</fullName>
    </submittedName>
</protein>
<feature type="region of interest" description="Disordered" evidence="1">
    <location>
        <begin position="1"/>
        <end position="23"/>
    </location>
</feature>
<reference evidence="2" key="1">
    <citation type="submission" date="2022-03" db="EMBL/GenBank/DDBJ databases">
        <authorList>
            <person name="Lindestad O."/>
        </authorList>
    </citation>
    <scope>NUCLEOTIDE SEQUENCE</scope>
</reference>
<name>A0A8S4R1Y6_9NEOP</name>
<organism evidence="2 3">
    <name type="scientific">Pararge aegeria aegeria</name>
    <dbReference type="NCBI Taxonomy" id="348720"/>
    <lineage>
        <taxon>Eukaryota</taxon>
        <taxon>Metazoa</taxon>
        <taxon>Ecdysozoa</taxon>
        <taxon>Arthropoda</taxon>
        <taxon>Hexapoda</taxon>
        <taxon>Insecta</taxon>
        <taxon>Pterygota</taxon>
        <taxon>Neoptera</taxon>
        <taxon>Endopterygota</taxon>
        <taxon>Lepidoptera</taxon>
        <taxon>Glossata</taxon>
        <taxon>Ditrysia</taxon>
        <taxon>Papilionoidea</taxon>
        <taxon>Nymphalidae</taxon>
        <taxon>Satyrinae</taxon>
        <taxon>Satyrini</taxon>
        <taxon>Parargina</taxon>
        <taxon>Pararge</taxon>
    </lineage>
</organism>
<dbReference type="EMBL" id="CAKXAJ010023892">
    <property type="protein sequence ID" value="CAH2228157.1"/>
    <property type="molecule type" value="Genomic_DNA"/>
</dbReference>
<evidence type="ECO:0000256" key="1">
    <source>
        <dbReference type="SAM" id="MobiDB-lite"/>
    </source>
</evidence>
<evidence type="ECO:0000313" key="3">
    <source>
        <dbReference type="Proteomes" id="UP000838756"/>
    </source>
</evidence>
<keyword evidence="3" id="KW-1185">Reference proteome</keyword>
<comment type="caution">
    <text evidence="2">The sequence shown here is derived from an EMBL/GenBank/DDBJ whole genome shotgun (WGS) entry which is preliminary data.</text>
</comment>
<dbReference type="AlphaFoldDB" id="A0A8S4R1Y6"/>